<keyword evidence="3" id="KW-1185">Reference proteome</keyword>
<dbReference type="AlphaFoldDB" id="A0A1C0YUB6"/>
<dbReference type="GO" id="GO:0016746">
    <property type="term" value="F:acyltransferase activity"/>
    <property type="evidence" value="ECO:0007669"/>
    <property type="project" value="InterPro"/>
</dbReference>
<accession>A0A1C0YUB6</accession>
<proteinExistence type="predicted"/>
<dbReference type="CDD" id="cd06551">
    <property type="entry name" value="LPLAT"/>
    <property type="match status" value="1"/>
</dbReference>
<feature type="domain" description="Phospholipid/glycerol acyltransferase" evidence="1">
    <location>
        <begin position="40"/>
        <end position="157"/>
    </location>
</feature>
<dbReference type="EMBL" id="MATO01000034">
    <property type="protein sequence ID" value="OCS90755.1"/>
    <property type="molecule type" value="Genomic_DNA"/>
</dbReference>
<dbReference type="Pfam" id="PF01553">
    <property type="entry name" value="Acyltransferase"/>
    <property type="match status" value="1"/>
</dbReference>
<dbReference type="RefSeq" id="WP_066464134.1">
    <property type="nucleotide sequence ID" value="NZ_MATO01000034.1"/>
</dbReference>
<sequence>MVRGRKNRWTQFRFRFLQKQHVQKTFQALYVKSGYMPNEAIFIATHSSWWDPLILFELEQKKQTPSIYTMINEALFKQYKIFSNNGAFPVQLASDDEAIKAFQYADLLLTEGQSVALFPQGRIQQQDERPITLQPSLLRLLMLCRDVPIIPTTMYYTYRDKQKAEVWVSFGDPIYQEHTPVHKTSMLEKILTAQLDELRLDAIHNATDRYKNVLHV</sequence>
<comment type="caution">
    <text evidence="2">The sequence shown here is derived from an EMBL/GenBank/DDBJ whole genome shotgun (WGS) entry which is preliminary data.</text>
</comment>
<dbReference type="InterPro" id="IPR002123">
    <property type="entry name" value="Plipid/glycerol_acylTrfase"/>
</dbReference>
<evidence type="ECO:0000259" key="1">
    <source>
        <dbReference type="SMART" id="SM00563"/>
    </source>
</evidence>
<name>A0A1C0YUB6_9BACL</name>
<dbReference type="Proteomes" id="UP000093482">
    <property type="component" value="Unassembled WGS sequence"/>
</dbReference>
<evidence type="ECO:0000313" key="3">
    <source>
        <dbReference type="Proteomes" id="UP000093482"/>
    </source>
</evidence>
<evidence type="ECO:0000313" key="2">
    <source>
        <dbReference type="EMBL" id="OCS90755.1"/>
    </source>
</evidence>
<dbReference type="SUPFAM" id="SSF69593">
    <property type="entry name" value="Glycerol-3-phosphate (1)-acyltransferase"/>
    <property type="match status" value="1"/>
</dbReference>
<reference evidence="2 3" key="1">
    <citation type="submission" date="2016-07" db="EMBL/GenBank/DDBJ databases">
        <title>Caryophanon latum genome sequencing.</title>
        <authorList>
            <person name="Verma A."/>
            <person name="Pal Y."/>
            <person name="Krishnamurthi S."/>
        </authorList>
    </citation>
    <scope>NUCLEOTIDE SEQUENCE [LARGE SCALE GENOMIC DNA]</scope>
    <source>
        <strain evidence="2 3">DSM 14151</strain>
    </source>
</reference>
<gene>
    <name evidence="2" type="ORF">A6K76_01510</name>
</gene>
<protein>
    <recommendedName>
        <fullName evidence="1">Phospholipid/glycerol acyltransferase domain-containing protein</fullName>
    </recommendedName>
</protein>
<organism evidence="2 3">
    <name type="scientific">Caryophanon latum</name>
    <dbReference type="NCBI Taxonomy" id="33977"/>
    <lineage>
        <taxon>Bacteria</taxon>
        <taxon>Bacillati</taxon>
        <taxon>Bacillota</taxon>
        <taxon>Bacilli</taxon>
        <taxon>Bacillales</taxon>
        <taxon>Caryophanaceae</taxon>
        <taxon>Caryophanon</taxon>
    </lineage>
</organism>
<dbReference type="SMART" id="SM00563">
    <property type="entry name" value="PlsC"/>
    <property type="match status" value="1"/>
</dbReference>